<feature type="domain" description="CRISPR-associated protein Cas6 C-terminal" evidence="1">
    <location>
        <begin position="137"/>
        <end position="262"/>
    </location>
</feature>
<dbReference type="CDD" id="cd21141">
    <property type="entry name" value="Cas6_III-like"/>
    <property type="match status" value="1"/>
</dbReference>
<dbReference type="GeneID" id="90589781"/>
<evidence type="ECO:0000313" key="3">
    <source>
        <dbReference type="Proteomes" id="UP001218034"/>
    </source>
</evidence>
<organism evidence="2 3">
    <name type="scientific">Candidatus Nanohalococcus occultus</name>
    <dbReference type="NCBI Taxonomy" id="2978047"/>
    <lineage>
        <taxon>Archaea</taxon>
        <taxon>Candidatus Nanohalarchaeota</taxon>
        <taxon>Candidatus Nanohalarchaeota incertae sedis</taxon>
        <taxon>Candidatus Nanohalococcus</taxon>
    </lineage>
</organism>
<dbReference type="RefSeq" id="WP_347722241.1">
    <property type="nucleotide sequence ID" value="NZ_CP104395.1"/>
</dbReference>
<evidence type="ECO:0000313" key="2">
    <source>
        <dbReference type="EMBL" id="WEL19370.1"/>
    </source>
</evidence>
<evidence type="ECO:0000259" key="1">
    <source>
        <dbReference type="Pfam" id="PF10040"/>
    </source>
</evidence>
<protein>
    <submittedName>
        <fullName evidence="2">CRISPR-associated protein Cas6</fullName>
    </submittedName>
</protein>
<dbReference type="InterPro" id="IPR019267">
    <property type="entry name" value="CRISPR-assoc_Cas6_C"/>
</dbReference>
<dbReference type="Gene3D" id="3.30.70.1890">
    <property type="match status" value="1"/>
</dbReference>
<dbReference type="Gene3D" id="3.30.70.1900">
    <property type="match status" value="1"/>
</dbReference>
<name>A0ABY8CF83_9ARCH</name>
<sequence>MINSIEIRCRPENNTLIPHSTGHLLYSAALSSIRKTNPELSEKIHRSENAEMTVSPLNGEFDRKDRNRKRVFSDTEYSFFINLIDSEGFQELFNDLILKGQKLDIAGESFEITGMNTEEITWKELMEKKTPNGLYFHFLSPASIQYKDSEVTEMFPHREAVFKALENSWNRNAPENMEFKLETEELKKHVIEKSYSHDTANTVVTRKQDGESKKQIKAFGFTGKTEYGFKNASDQLKKKLAILTRYAKHAGLGSHTARGLGNTYTEVRY</sequence>
<dbReference type="Proteomes" id="UP001218034">
    <property type="component" value="Chromosome"/>
</dbReference>
<dbReference type="EMBL" id="CP104395">
    <property type="protein sequence ID" value="WEL19370.1"/>
    <property type="molecule type" value="Genomic_DNA"/>
</dbReference>
<keyword evidence="3" id="KW-1185">Reference proteome</keyword>
<gene>
    <name evidence="2" type="primary">cas6</name>
    <name evidence="2" type="ORF">SVXNc_0345</name>
</gene>
<dbReference type="Pfam" id="PF10040">
    <property type="entry name" value="CRISPR_Cas6"/>
    <property type="match status" value="1"/>
</dbReference>
<accession>A0ABY8CF83</accession>
<reference evidence="2 3" key="1">
    <citation type="submission" date="2022-09" db="EMBL/GenBank/DDBJ databases">
        <title>Xylan utilization by haloarchaea-nanohaloarchaea associations.</title>
        <authorList>
            <person name="Yakimov M."/>
        </authorList>
    </citation>
    <scope>NUCLEOTIDE SEQUENCE [LARGE SCALE GENOMIC DNA]</scope>
    <source>
        <strain evidence="2 3">SVXNc</strain>
    </source>
</reference>
<proteinExistence type="predicted"/>
<dbReference type="InterPro" id="IPR045747">
    <property type="entry name" value="CRISPR-assoc_prot_Cas6_N_sf"/>
</dbReference>